<evidence type="ECO:0000313" key="1">
    <source>
        <dbReference type="EMBL" id="MCU4753472.1"/>
    </source>
</evidence>
<dbReference type="RefSeq" id="WP_342809789.1">
    <property type="nucleotide sequence ID" value="NZ_JAOPJZ010000017.1"/>
</dbReference>
<dbReference type="Proteomes" id="UP001321047">
    <property type="component" value="Unassembled WGS sequence"/>
</dbReference>
<sequence length="61" mass="7241">MDSIEDEEEILTLEEARKKLEAVSSFLEVHAQVNRNKRTLRIHHELDIQVERLEEIEGENQ</sequence>
<organism evidence="1 2">
    <name type="scientific">Natronosalvus hydrolyticus</name>
    <dbReference type="NCBI Taxonomy" id="2979988"/>
    <lineage>
        <taxon>Archaea</taxon>
        <taxon>Methanobacteriati</taxon>
        <taxon>Methanobacteriota</taxon>
        <taxon>Stenosarchaea group</taxon>
        <taxon>Halobacteria</taxon>
        <taxon>Halobacteriales</taxon>
        <taxon>Natrialbaceae</taxon>
        <taxon>Natronosalvus</taxon>
    </lineage>
</organism>
<protein>
    <submittedName>
        <fullName evidence="1">Uncharacterized protein</fullName>
    </submittedName>
</protein>
<gene>
    <name evidence="1" type="ORF">OB919_16020</name>
</gene>
<keyword evidence="2" id="KW-1185">Reference proteome</keyword>
<dbReference type="AlphaFoldDB" id="A0AAP2ZAB8"/>
<accession>A0AAP2ZAB8</accession>
<comment type="caution">
    <text evidence="1">The sequence shown here is derived from an EMBL/GenBank/DDBJ whole genome shotgun (WGS) entry which is preliminary data.</text>
</comment>
<reference evidence="1 2" key="1">
    <citation type="submission" date="2022-09" db="EMBL/GenBank/DDBJ databases">
        <title>Enrichment on poylsaccharides allowed isolation of novel metabolic and taxonomic groups of Haloarchaea.</title>
        <authorList>
            <person name="Sorokin D.Y."/>
            <person name="Elcheninov A.G."/>
            <person name="Khizhniak T.V."/>
            <person name="Kolganova T.V."/>
            <person name="Kublanov I.V."/>
        </authorList>
    </citation>
    <scope>NUCLEOTIDE SEQUENCE [LARGE SCALE GENOMIC DNA]</scope>
    <source>
        <strain evidence="1 2">AArc-curdl1</strain>
    </source>
</reference>
<evidence type="ECO:0000313" key="2">
    <source>
        <dbReference type="Proteomes" id="UP001321047"/>
    </source>
</evidence>
<name>A0AAP2ZAB8_9EURY</name>
<dbReference type="EMBL" id="JAOPJZ010000017">
    <property type="protein sequence ID" value="MCU4753472.1"/>
    <property type="molecule type" value="Genomic_DNA"/>
</dbReference>
<proteinExistence type="predicted"/>